<dbReference type="InterPro" id="IPR016169">
    <property type="entry name" value="FAD-bd_PCMH_sub2"/>
</dbReference>
<reference evidence="6" key="1">
    <citation type="submission" date="2017-09" db="EMBL/GenBank/DDBJ databases">
        <title>Polyketide synthases of a Diaporthe helianthi virulent isolate.</title>
        <authorList>
            <person name="Baroncelli R."/>
        </authorList>
    </citation>
    <scope>NUCLEOTIDE SEQUENCE [LARGE SCALE GENOMIC DNA]</scope>
    <source>
        <strain evidence="6">7/96</strain>
    </source>
</reference>
<dbReference type="InterPro" id="IPR006094">
    <property type="entry name" value="Oxid_FAD_bind_N"/>
</dbReference>
<dbReference type="PROSITE" id="PS51387">
    <property type="entry name" value="FAD_PCMH"/>
    <property type="match status" value="1"/>
</dbReference>
<dbReference type="SUPFAM" id="SSF56176">
    <property type="entry name" value="FAD-binding/transporter-associated domain-like"/>
    <property type="match status" value="1"/>
</dbReference>
<keyword evidence="3" id="KW-0274">FAD</keyword>
<dbReference type="Pfam" id="PF01565">
    <property type="entry name" value="FAD_binding_4"/>
    <property type="match status" value="1"/>
</dbReference>
<evidence type="ECO:0000256" key="2">
    <source>
        <dbReference type="ARBA" id="ARBA00022630"/>
    </source>
</evidence>
<dbReference type="Pfam" id="PF08031">
    <property type="entry name" value="BBE"/>
    <property type="match status" value="1"/>
</dbReference>
<comment type="similarity">
    <text evidence="1">Belongs to the oxygen-dependent FAD-linked oxidoreductase family.</text>
</comment>
<name>A0A2P5I3B4_DIAHE</name>
<organism evidence="6 7">
    <name type="scientific">Diaporthe helianthi</name>
    <dbReference type="NCBI Taxonomy" id="158607"/>
    <lineage>
        <taxon>Eukaryota</taxon>
        <taxon>Fungi</taxon>
        <taxon>Dikarya</taxon>
        <taxon>Ascomycota</taxon>
        <taxon>Pezizomycotina</taxon>
        <taxon>Sordariomycetes</taxon>
        <taxon>Sordariomycetidae</taxon>
        <taxon>Diaporthales</taxon>
        <taxon>Diaporthaceae</taxon>
        <taxon>Diaporthe</taxon>
    </lineage>
</organism>
<dbReference type="InterPro" id="IPR050416">
    <property type="entry name" value="FAD-linked_Oxidoreductase"/>
</dbReference>
<dbReference type="InParanoid" id="A0A2P5I3B4"/>
<protein>
    <submittedName>
        <fullName evidence="6">Oxidoreductase</fullName>
    </submittedName>
</protein>
<gene>
    <name evidence="6" type="ORF">DHEL01_v204611</name>
</gene>
<evidence type="ECO:0000313" key="6">
    <source>
        <dbReference type="EMBL" id="POS76992.1"/>
    </source>
</evidence>
<evidence type="ECO:0000256" key="3">
    <source>
        <dbReference type="ARBA" id="ARBA00022827"/>
    </source>
</evidence>
<dbReference type="EMBL" id="MAVT02000311">
    <property type="protein sequence ID" value="POS76992.1"/>
    <property type="molecule type" value="Genomic_DNA"/>
</dbReference>
<keyword evidence="4" id="KW-0560">Oxidoreductase</keyword>
<accession>A0A2P5I3B4</accession>
<dbReference type="Gene3D" id="3.30.465.10">
    <property type="match status" value="1"/>
</dbReference>
<evidence type="ECO:0000256" key="4">
    <source>
        <dbReference type="ARBA" id="ARBA00023002"/>
    </source>
</evidence>
<evidence type="ECO:0000256" key="1">
    <source>
        <dbReference type="ARBA" id="ARBA00005466"/>
    </source>
</evidence>
<dbReference type="InterPro" id="IPR036318">
    <property type="entry name" value="FAD-bd_PCMH-like_sf"/>
</dbReference>
<dbReference type="AlphaFoldDB" id="A0A2P5I3B4"/>
<keyword evidence="7" id="KW-1185">Reference proteome</keyword>
<dbReference type="InterPro" id="IPR012951">
    <property type="entry name" value="BBE"/>
</dbReference>
<proteinExistence type="inferred from homology"/>
<dbReference type="InterPro" id="IPR016166">
    <property type="entry name" value="FAD-bd_PCMH"/>
</dbReference>
<dbReference type="PANTHER" id="PTHR42973">
    <property type="entry name" value="BINDING OXIDOREDUCTASE, PUTATIVE (AFU_ORTHOLOGUE AFUA_1G17690)-RELATED"/>
    <property type="match status" value="1"/>
</dbReference>
<dbReference type="Proteomes" id="UP000094444">
    <property type="component" value="Unassembled WGS sequence"/>
</dbReference>
<dbReference type="OrthoDB" id="2151789at2759"/>
<dbReference type="GO" id="GO:0016491">
    <property type="term" value="F:oxidoreductase activity"/>
    <property type="evidence" value="ECO:0007669"/>
    <property type="project" value="UniProtKB-KW"/>
</dbReference>
<dbReference type="GO" id="GO:0071949">
    <property type="term" value="F:FAD binding"/>
    <property type="evidence" value="ECO:0007669"/>
    <property type="project" value="InterPro"/>
</dbReference>
<keyword evidence="2" id="KW-0285">Flavoprotein</keyword>
<sequence>MSNITSACCLALASTLGDKVAFPSSTQYDSSLGSYFAYQEAALKPLCIVLPASTEDVSIAVKTLTSVSSEDGTTADAKAACQFAIRSGGHSSNEGAANIQDGITIDLSNLNSIDLGVDQSTVSVGVGTSWDVVYSQLDVLNLTVVGARAAGVGVGGLSLGGGISYVGTRYGWTGDTIVNYEVVLANGSVVSANESQNPDLLWALRGGGNNFGIVTRVDLQTFEQEPFWGGRLRLSPSLWAEQASRFETLTAADTYDEYAHLALTWIYSDTAGQAISYLVQYTKSPVVEDPELFKPVIEWALTSSLGVRNSSGFASGLGGSQEPNIDRKFWATSTLVSSAEAVRITYEHFNATVGDLQDVENISYFLSLEPLPPALYARHAASNPLGLQDRNQSLIILFLAASYSNEADVLKVEQAGKAMLAGIEEDARKLNLFDPYVYLNYAASHQDPIASYGEENVERLRSIAKAVDPEGVFRTQVPGGFKIPQ</sequence>
<dbReference type="PANTHER" id="PTHR42973:SF22">
    <property type="entry name" value="FAD-BINDING PCMH-TYPE DOMAIN-CONTAINING PROTEIN-RELATED"/>
    <property type="match status" value="1"/>
</dbReference>
<evidence type="ECO:0000313" key="7">
    <source>
        <dbReference type="Proteomes" id="UP000094444"/>
    </source>
</evidence>
<dbReference type="STRING" id="158607.A0A2P5I3B4"/>
<evidence type="ECO:0000259" key="5">
    <source>
        <dbReference type="PROSITE" id="PS51387"/>
    </source>
</evidence>
<feature type="domain" description="FAD-binding PCMH-type" evidence="5">
    <location>
        <begin position="41"/>
        <end position="224"/>
    </location>
</feature>
<comment type="caution">
    <text evidence="6">The sequence shown here is derived from an EMBL/GenBank/DDBJ whole genome shotgun (WGS) entry which is preliminary data.</text>
</comment>